<proteinExistence type="predicted"/>
<evidence type="ECO:0008006" key="5">
    <source>
        <dbReference type="Google" id="ProtNLM"/>
    </source>
</evidence>
<dbReference type="GeneID" id="19948261"/>
<keyword evidence="1" id="KW-1133">Transmembrane helix</keyword>
<evidence type="ECO:0000256" key="2">
    <source>
        <dbReference type="SAM" id="SignalP"/>
    </source>
</evidence>
<dbReference type="Proteomes" id="UP000030762">
    <property type="component" value="Unassembled WGS sequence"/>
</dbReference>
<dbReference type="VEuPathDB" id="FungiDB:SDRG_07534"/>
<evidence type="ECO:0000256" key="1">
    <source>
        <dbReference type="SAM" id="Phobius"/>
    </source>
</evidence>
<feature type="chain" id="PRO_5004583377" description="Chemotaxis methyl-accepting receptor HlyB-like 4HB MCP domain-containing protein" evidence="2">
    <location>
        <begin position="21"/>
        <end position="215"/>
    </location>
</feature>
<accession>T0QLN1</accession>
<protein>
    <recommendedName>
        <fullName evidence="5">Chemotaxis methyl-accepting receptor HlyB-like 4HB MCP domain-containing protein</fullName>
    </recommendedName>
</protein>
<feature type="signal peptide" evidence="2">
    <location>
        <begin position="1"/>
        <end position="20"/>
    </location>
</feature>
<gene>
    <name evidence="3" type="ORF">SDRG_07534</name>
</gene>
<dbReference type="RefSeq" id="XP_008611592.1">
    <property type="nucleotide sequence ID" value="XM_008613370.1"/>
</dbReference>
<organism evidence="3 4">
    <name type="scientific">Saprolegnia diclina (strain VS20)</name>
    <dbReference type="NCBI Taxonomy" id="1156394"/>
    <lineage>
        <taxon>Eukaryota</taxon>
        <taxon>Sar</taxon>
        <taxon>Stramenopiles</taxon>
        <taxon>Oomycota</taxon>
        <taxon>Saprolegniomycetes</taxon>
        <taxon>Saprolegniales</taxon>
        <taxon>Saprolegniaceae</taxon>
        <taxon>Saprolegnia</taxon>
    </lineage>
</organism>
<name>T0QLN1_SAPDV</name>
<feature type="transmembrane region" description="Helical" evidence="1">
    <location>
        <begin position="155"/>
        <end position="175"/>
    </location>
</feature>
<dbReference type="OMA" id="SENDAYK"/>
<evidence type="ECO:0000313" key="3">
    <source>
        <dbReference type="EMBL" id="EQC34720.1"/>
    </source>
</evidence>
<keyword evidence="1" id="KW-0472">Membrane</keyword>
<evidence type="ECO:0000313" key="4">
    <source>
        <dbReference type="Proteomes" id="UP000030762"/>
    </source>
</evidence>
<dbReference type="EMBL" id="JH767153">
    <property type="protein sequence ID" value="EQC34720.1"/>
    <property type="molecule type" value="Genomic_DNA"/>
</dbReference>
<keyword evidence="1" id="KW-0812">Transmembrane</keyword>
<dbReference type="OrthoDB" id="74492at2759"/>
<reference evidence="3 4" key="1">
    <citation type="submission" date="2012-04" db="EMBL/GenBank/DDBJ databases">
        <title>The Genome Sequence of Saprolegnia declina VS20.</title>
        <authorList>
            <consortium name="The Broad Institute Genome Sequencing Platform"/>
            <person name="Russ C."/>
            <person name="Nusbaum C."/>
            <person name="Tyler B."/>
            <person name="van West P."/>
            <person name="Dieguez-Uribeondo J."/>
            <person name="de Bruijn I."/>
            <person name="Tripathy S."/>
            <person name="Jiang R."/>
            <person name="Young S.K."/>
            <person name="Zeng Q."/>
            <person name="Gargeya S."/>
            <person name="Fitzgerald M."/>
            <person name="Haas B."/>
            <person name="Abouelleil A."/>
            <person name="Alvarado L."/>
            <person name="Arachchi H.M."/>
            <person name="Berlin A."/>
            <person name="Chapman S.B."/>
            <person name="Goldberg J."/>
            <person name="Griggs A."/>
            <person name="Gujja S."/>
            <person name="Hansen M."/>
            <person name="Howarth C."/>
            <person name="Imamovic A."/>
            <person name="Larimer J."/>
            <person name="McCowen C."/>
            <person name="Montmayeur A."/>
            <person name="Murphy C."/>
            <person name="Neiman D."/>
            <person name="Pearson M."/>
            <person name="Priest M."/>
            <person name="Roberts A."/>
            <person name="Saif S."/>
            <person name="Shea T."/>
            <person name="Sisk P."/>
            <person name="Sykes S."/>
            <person name="Wortman J."/>
            <person name="Nusbaum C."/>
            <person name="Birren B."/>
        </authorList>
    </citation>
    <scope>NUCLEOTIDE SEQUENCE [LARGE SCALE GENOMIC DNA]</scope>
    <source>
        <strain evidence="3 4">VS20</strain>
    </source>
</reference>
<sequence length="215" mass="23216">MQLVSVVVLVVLSLASFVAAYNDNRDVLVKNALGEFTEDFARSENDAYKAIRTDFGLPLPGHTTAPVTDAEYMHAITVVQSLGKVADQRAAIDSVRAVMARMTKTELLQFMGEFDTETTTKFVALGAAFARNNTTVRMEASSDDAMQASDVGFEMSAIGAAIVVASVLVGVVLVVRMHRHEGDAAIIAHVLRAIQDKDKSRHQHEKAAKTIVVVV</sequence>
<dbReference type="AlphaFoldDB" id="T0QLN1"/>
<keyword evidence="2" id="KW-0732">Signal</keyword>
<dbReference type="InParanoid" id="T0QLN1"/>
<keyword evidence="4" id="KW-1185">Reference proteome</keyword>